<gene>
    <name evidence="3" type="ORF">A7U43_06460</name>
</gene>
<dbReference type="OrthoDB" id="5188566at2"/>
<evidence type="ECO:0000313" key="4">
    <source>
        <dbReference type="Proteomes" id="UP000077143"/>
    </source>
</evidence>
<dbReference type="Proteomes" id="UP000077143">
    <property type="component" value="Chromosome"/>
</dbReference>
<dbReference type="AlphaFoldDB" id="A0A172UUL8"/>
<dbReference type="PROSITE" id="PS51257">
    <property type="entry name" value="PROKAR_LIPOPROTEIN"/>
    <property type="match status" value="1"/>
</dbReference>
<protein>
    <recommendedName>
        <fullName evidence="5">Copper resistance protein CopZ</fullName>
    </recommendedName>
</protein>
<keyword evidence="4" id="KW-1185">Reference proteome</keyword>
<dbReference type="EMBL" id="CP015596">
    <property type="protein sequence ID" value="ANE82693.1"/>
    <property type="molecule type" value="Genomic_DNA"/>
</dbReference>
<evidence type="ECO:0000256" key="1">
    <source>
        <dbReference type="SAM" id="MobiDB-lite"/>
    </source>
</evidence>
<organism evidence="3 4">
    <name type="scientific">Mycobacterium adipatum</name>
    <dbReference type="NCBI Taxonomy" id="1682113"/>
    <lineage>
        <taxon>Bacteria</taxon>
        <taxon>Bacillati</taxon>
        <taxon>Actinomycetota</taxon>
        <taxon>Actinomycetes</taxon>
        <taxon>Mycobacteriales</taxon>
        <taxon>Mycobacteriaceae</taxon>
        <taxon>Mycobacterium</taxon>
    </lineage>
</organism>
<proteinExistence type="predicted"/>
<feature type="region of interest" description="Disordered" evidence="1">
    <location>
        <begin position="172"/>
        <end position="194"/>
    </location>
</feature>
<sequence>MNRSNVRASRLAAGALIAGLALTGCSAGQVSQSANQQPAVNGTVDTVGDISLRNVFLRAPQTTDYVQPGSDVELIFAAANNSADASDKLVSITSDIGTVALTGDAEIPASGLLLVGDPDGHDALGSIEREDEVEAQVTLTKPISNGLTYDFTFTFERAGATTFAVPISAGEVARRDGEPVPGGSGGGHGEAGGH</sequence>
<feature type="compositionally biased region" description="Gly residues" evidence="1">
    <location>
        <begin position="180"/>
        <end position="194"/>
    </location>
</feature>
<reference evidence="3 4" key="1">
    <citation type="submission" date="2016-05" db="EMBL/GenBank/DDBJ databases">
        <title>Complete genome sequence of a phthalic acid esters degrading Mycobacterium sp. YC-RL4.</title>
        <authorList>
            <person name="Ren L."/>
            <person name="Fan S."/>
            <person name="Ruth N."/>
            <person name="Jia Y."/>
            <person name="Wang J."/>
            <person name="Qiao C."/>
        </authorList>
    </citation>
    <scope>NUCLEOTIDE SEQUENCE [LARGE SCALE GENOMIC DNA]</scope>
    <source>
        <strain evidence="3 4">YC-RL4</strain>
    </source>
</reference>
<dbReference type="InterPro" id="IPR007410">
    <property type="entry name" value="LpqE-like"/>
</dbReference>
<feature type="signal peptide" evidence="2">
    <location>
        <begin position="1"/>
        <end position="23"/>
    </location>
</feature>
<name>A0A172UUL8_9MYCO</name>
<evidence type="ECO:0000313" key="3">
    <source>
        <dbReference type="EMBL" id="ANE82693.1"/>
    </source>
</evidence>
<evidence type="ECO:0000256" key="2">
    <source>
        <dbReference type="SAM" id="SignalP"/>
    </source>
</evidence>
<dbReference type="STRING" id="1682113.A7U43_06460"/>
<dbReference type="KEGG" id="madi:A7U43_06460"/>
<dbReference type="Pfam" id="PF04314">
    <property type="entry name" value="PCuAC"/>
    <property type="match status" value="1"/>
</dbReference>
<keyword evidence="2" id="KW-0732">Signal</keyword>
<evidence type="ECO:0008006" key="5">
    <source>
        <dbReference type="Google" id="ProtNLM"/>
    </source>
</evidence>
<feature type="chain" id="PRO_5039682399" description="Copper resistance protein CopZ" evidence="2">
    <location>
        <begin position="24"/>
        <end position="194"/>
    </location>
</feature>
<accession>A0A172UUL8</accession>